<name>A0A0H3AAT9_NITV4</name>
<dbReference type="GO" id="GO:0006281">
    <property type="term" value="P:DNA repair"/>
    <property type="evidence" value="ECO:0007669"/>
    <property type="project" value="TreeGrafter"/>
</dbReference>
<sequence>MQGIRYGLDRHFPEGIRGIVFDCDGVLFDSRASNIHYYNLLLDALGLPRMTPSQEDYVHMHTVGESLNHIVPTDYRDRLPEARSRIRYRQHILPLLEPEPGLRETLWWLRDAGVKLAVHTNRTDSMEYVLDHFGMTDFFFPVMTAGRVRAKPHPEGLHVILRSWGVAPSSIVFIGDTRLDEETARAAGVPFWAYRSPTLTAQVHVTDYWSLSQTLRGVLARDCD</sequence>
<dbReference type="Gene3D" id="3.40.50.1000">
    <property type="entry name" value="HAD superfamily/HAD-like"/>
    <property type="match status" value="1"/>
</dbReference>
<dbReference type="SMR" id="A0A0H3AAT9"/>
<comment type="similarity">
    <text evidence="3">Belongs to the HAD-like hydrolase superfamily. CbbY/CbbZ/Gph/YieH family.</text>
</comment>
<dbReference type="Gene3D" id="1.10.150.240">
    <property type="entry name" value="Putative phosphatase, domain 2"/>
    <property type="match status" value="1"/>
</dbReference>
<dbReference type="Pfam" id="PF13419">
    <property type="entry name" value="HAD_2"/>
    <property type="match status" value="1"/>
</dbReference>
<dbReference type="InterPro" id="IPR023198">
    <property type="entry name" value="PGP-like_dom2"/>
</dbReference>
<keyword evidence="5" id="KW-0378">Hydrolase</keyword>
<organism evidence="5 6">
    <name type="scientific">Nitratidesulfovibrio vulgaris (strain DP4)</name>
    <name type="common">Desulfovibrio vulgaris</name>
    <dbReference type="NCBI Taxonomy" id="391774"/>
    <lineage>
        <taxon>Bacteria</taxon>
        <taxon>Pseudomonadati</taxon>
        <taxon>Thermodesulfobacteriota</taxon>
        <taxon>Desulfovibrionia</taxon>
        <taxon>Desulfovibrionales</taxon>
        <taxon>Desulfovibrionaceae</taxon>
        <taxon>Nitratidesulfovibrio</taxon>
    </lineage>
</organism>
<evidence type="ECO:0000313" key="6">
    <source>
        <dbReference type="Proteomes" id="UP000009173"/>
    </source>
</evidence>
<dbReference type="SFLD" id="SFLDG01129">
    <property type="entry name" value="C1.5:_HAD__Beta-PGM__Phosphata"/>
    <property type="match status" value="1"/>
</dbReference>
<dbReference type="AlphaFoldDB" id="A0A0H3AAT9"/>
<reference evidence="6" key="1">
    <citation type="journal article" date="2009" name="Environ. Microbiol.">
        <title>Contribution of mobile genetic elements to Desulfovibrio vulgaris genome plasticity.</title>
        <authorList>
            <person name="Walker C.B."/>
            <person name="Stolyar S."/>
            <person name="Chivian D."/>
            <person name="Pinel N."/>
            <person name="Gabster J.A."/>
            <person name="Dehal P.S."/>
            <person name="He Z."/>
            <person name="Yang Z.K."/>
            <person name="Yen H.C."/>
            <person name="Zhou J."/>
            <person name="Wall J.D."/>
            <person name="Hazen T.C."/>
            <person name="Arkin A.P."/>
            <person name="Stahl D.A."/>
        </authorList>
    </citation>
    <scope>NUCLEOTIDE SEQUENCE [LARGE SCALE GENOMIC DNA]</scope>
    <source>
        <strain evidence="6">DP4</strain>
    </source>
</reference>
<dbReference type="PANTHER" id="PTHR43434:SF1">
    <property type="entry name" value="PHOSPHOGLYCOLATE PHOSPHATASE"/>
    <property type="match status" value="1"/>
</dbReference>
<dbReference type="KEGG" id="dvl:Dvul_1697"/>
<dbReference type="PRINTS" id="PR00413">
    <property type="entry name" value="HADHALOGNASE"/>
</dbReference>
<dbReference type="PANTHER" id="PTHR43434">
    <property type="entry name" value="PHOSPHOGLYCOLATE PHOSPHATASE"/>
    <property type="match status" value="1"/>
</dbReference>
<evidence type="ECO:0000256" key="2">
    <source>
        <dbReference type="ARBA" id="ARBA00004818"/>
    </source>
</evidence>
<evidence type="ECO:0000256" key="3">
    <source>
        <dbReference type="ARBA" id="ARBA00006171"/>
    </source>
</evidence>
<dbReference type="InterPro" id="IPR050155">
    <property type="entry name" value="HAD-like_hydrolase_sf"/>
</dbReference>
<protein>
    <recommendedName>
        <fullName evidence="4">phosphoglycolate phosphatase</fullName>
        <ecNumber evidence="4">3.1.3.18</ecNumber>
    </recommendedName>
</protein>
<evidence type="ECO:0000256" key="1">
    <source>
        <dbReference type="ARBA" id="ARBA00000830"/>
    </source>
</evidence>
<dbReference type="SFLD" id="SFLDS00003">
    <property type="entry name" value="Haloacid_Dehalogenase"/>
    <property type="match status" value="1"/>
</dbReference>
<dbReference type="Proteomes" id="UP000009173">
    <property type="component" value="Chromosome"/>
</dbReference>
<dbReference type="HOGENOM" id="CLU_045011_19_3_7"/>
<dbReference type="RefSeq" id="WP_010938666.1">
    <property type="nucleotide sequence ID" value="NC_008751.1"/>
</dbReference>
<dbReference type="InterPro" id="IPR023214">
    <property type="entry name" value="HAD_sf"/>
</dbReference>
<dbReference type="InterPro" id="IPR006439">
    <property type="entry name" value="HAD-SF_hydro_IA"/>
</dbReference>
<dbReference type="InterPro" id="IPR036412">
    <property type="entry name" value="HAD-like_sf"/>
</dbReference>
<proteinExistence type="inferred from homology"/>
<evidence type="ECO:0000313" key="5">
    <source>
        <dbReference type="EMBL" id="ABM28714.1"/>
    </source>
</evidence>
<evidence type="ECO:0000256" key="4">
    <source>
        <dbReference type="ARBA" id="ARBA00013078"/>
    </source>
</evidence>
<dbReference type="NCBIfam" id="TIGR01549">
    <property type="entry name" value="HAD-SF-IA-v1"/>
    <property type="match status" value="1"/>
</dbReference>
<dbReference type="EC" id="3.1.3.18" evidence="4"/>
<gene>
    <name evidence="5" type="ordered locus">Dvul_1697</name>
</gene>
<dbReference type="GO" id="GO:0008967">
    <property type="term" value="F:phosphoglycolate phosphatase activity"/>
    <property type="evidence" value="ECO:0007669"/>
    <property type="project" value="UniProtKB-EC"/>
</dbReference>
<dbReference type="SUPFAM" id="SSF56784">
    <property type="entry name" value="HAD-like"/>
    <property type="match status" value="1"/>
</dbReference>
<comment type="pathway">
    <text evidence="2">Organic acid metabolism; glycolate biosynthesis; glycolate from 2-phosphoglycolate: step 1/1.</text>
</comment>
<dbReference type="GO" id="GO:0005829">
    <property type="term" value="C:cytosol"/>
    <property type="evidence" value="ECO:0007669"/>
    <property type="project" value="TreeGrafter"/>
</dbReference>
<accession>A0A0H3AAT9</accession>
<dbReference type="EMBL" id="CP000527">
    <property type="protein sequence ID" value="ABM28714.1"/>
    <property type="molecule type" value="Genomic_DNA"/>
</dbReference>
<dbReference type="InterPro" id="IPR041492">
    <property type="entry name" value="HAD_2"/>
</dbReference>
<comment type="catalytic activity">
    <reaction evidence="1">
        <text>2-phosphoglycolate + H2O = glycolate + phosphate</text>
        <dbReference type="Rhea" id="RHEA:14369"/>
        <dbReference type="ChEBI" id="CHEBI:15377"/>
        <dbReference type="ChEBI" id="CHEBI:29805"/>
        <dbReference type="ChEBI" id="CHEBI:43474"/>
        <dbReference type="ChEBI" id="CHEBI:58033"/>
        <dbReference type="EC" id="3.1.3.18"/>
    </reaction>
</comment>